<protein>
    <recommendedName>
        <fullName evidence="1">3-keto-alpha-glucoside-1,2-lyase/3-keto-2-hydroxy-glucal hydratase domain-containing protein</fullName>
    </recommendedName>
</protein>
<dbReference type="GO" id="GO:0016787">
    <property type="term" value="F:hydrolase activity"/>
    <property type="evidence" value="ECO:0007669"/>
    <property type="project" value="InterPro"/>
</dbReference>
<dbReference type="RefSeq" id="WP_208611139.1">
    <property type="nucleotide sequence ID" value="NZ_FTMA01000010.1"/>
</dbReference>
<evidence type="ECO:0000259" key="1">
    <source>
        <dbReference type="Pfam" id="PF06439"/>
    </source>
</evidence>
<dbReference type="Pfam" id="PF06439">
    <property type="entry name" value="3keto-disac_hyd"/>
    <property type="match status" value="1"/>
</dbReference>
<accession>A0A1N6ZXJ9</accession>
<organism evidence="2 3">
    <name type="scientific">Maribacter ulvicola</name>
    <dbReference type="NCBI Taxonomy" id="228959"/>
    <lineage>
        <taxon>Bacteria</taxon>
        <taxon>Pseudomonadati</taxon>
        <taxon>Bacteroidota</taxon>
        <taxon>Flavobacteriia</taxon>
        <taxon>Flavobacteriales</taxon>
        <taxon>Flavobacteriaceae</taxon>
        <taxon>Maribacter</taxon>
    </lineage>
</organism>
<reference evidence="3" key="1">
    <citation type="submission" date="2017-01" db="EMBL/GenBank/DDBJ databases">
        <authorList>
            <person name="Varghese N."/>
            <person name="Submissions S."/>
        </authorList>
    </citation>
    <scope>NUCLEOTIDE SEQUENCE [LARGE SCALE GENOMIC DNA]</scope>
    <source>
        <strain evidence="3">DSM 15366</strain>
    </source>
</reference>
<proteinExistence type="predicted"/>
<evidence type="ECO:0000313" key="3">
    <source>
        <dbReference type="Proteomes" id="UP000186953"/>
    </source>
</evidence>
<dbReference type="EMBL" id="FTMA01000010">
    <property type="protein sequence ID" value="SIR31521.1"/>
    <property type="molecule type" value="Genomic_DNA"/>
</dbReference>
<dbReference type="Gene3D" id="2.60.120.560">
    <property type="entry name" value="Exo-inulinase, domain 1"/>
    <property type="match status" value="1"/>
</dbReference>
<dbReference type="STRING" id="228959.SAMN05421797_1108"/>
<feature type="domain" description="3-keto-alpha-glucoside-1,2-lyase/3-keto-2-hydroxy-glucal hydratase" evidence="1">
    <location>
        <begin position="56"/>
        <end position="239"/>
    </location>
</feature>
<name>A0A1N6ZXJ9_9FLAO</name>
<keyword evidence="3" id="KW-1185">Reference proteome</keyword>
<dbReference type="InterPro" id="IPR010496">
    <property type="entry name" value="AL/BT2_dom"/>
</dbReference>
<sequence>MILKKVFKKMSVLQVIDMVNSSIMKGDRVFANLRISLPILVFLGTINLCAQSKVETISLFDGVSMDGWKVLKDSNSKYWKVLDSTLVGGDNKVKIHENTYLYTVDEYEDFEFSGLFKITGDHKTGLINSGIQYRSSIKDGHIIGYQADIGKGYWGDIYDEHRRGKLVSGDLKTLKNILNENGWNSYLVRCIGNTHELYINGVKTAYYKENDANIPSKGVIGIQLHSGGKAKVEFKHLTVTPL</sequence>
<gene>
    <name evidence="2" type="ORF">SAMN05421797_1108</name>
</gene>
<evidence type="ECO:0000313" key="2">
    <source>
        <dbReference type="EMBL" id="SIR31521.1"/>
    </source>
</evidence>
<dbReference type="AlphaFoldDB" id="A0A1N6ZXJ9"/>
<dbReference type="Proteomes" id="UP000186953">
    <property type="component" value="Unassembled WGS sequence"/>
</dbReference>